<evidence type="ECO:0000313" key="2">
    <source>
        <dbReference type="Proteomes" id="UP000610862"/>
    </source>
</evidence>
<name>A0A926E917_9FIRM</name>
<dbReference type="EMBL" id="JACRTA010000001">
    <property type="protein sequence ID" value="MBC8567979.1"/>
    <property type="molecule type" value="Genomic_DNA"/>
</dbReference>
<proteinExistence type="predicted"/>
<protein>
    <submittedName>
        <fullName evidence="1">DUF1934 domain-containing protein</fullName>
    </submittedName>
</protein>
<gene>
    <name evidence="1" type="ORF">H8692_04255</name>
</gene>
<dbReference type="InterPro" id="IPR012674">
    <property type="entry name" value="Calycin"/>
</dbReference>
<evidence type="ECO:0000313" key="1">
    <source>
        <dbReference type="EMBL" id="MBC8567979.1"/>
    </source>
</evidence>
<comment type="caution">
    <text evidence="1">The sequence shown here is derived from an EMBL/GenBank/DDBJ whole genome shotgun (WGS) entry which is preliminary data.</text>
</comment>
<dbReference type="InterPro" id="IPR015231">
    <property type="entry name" value="DUF1934"/>
</dbReference>
<keyword evidence="2" id="KW-1185">Reference proteome</keyword>
<dbReference type="Gene3D" id="2.40.128.20">
    <property type="match status" value="1"/>
</dbReference>
<reference evidence="1" key="1">
    <citation type="submission" date="2020-08" db="EMBL/GenBank/DDBJ databases">
        <title>Genome public.</title>
        <authorList>
            <person name="Liu C."/>
            <person name="Sun Q."/>
        </authorList>
    </citation>
    <scope>NUCLEOTIDE SEQUENCE</scope>
    <source>
        <strain evidence="1">NSJ-24</strain>
    </source>
</reference>
<dbReference type="Pfam" id="PF09148">
    <property type="entry name" value="DUF1934"/>
    <property type="match status" value="1"/>
</dbReference>
<sequence>MKEIMIRIKGQQANGETGEDSMEFVTEAKLYKRGEAIYLIYEESELSGIPGCKTRLKLKDGKVQMKRFGEGAGAGSEINFETGKRYTGFYETPFGAIEMEVLTNKLENTLSEQGDGYIDIDYSISLKGLLEGRNRLNITLM</sequence>
<dbReference type="Proteomes" id="UP000610862">
    <property type="component" value="Unassembled WGS sequence"/>
</dbReference>
<accession>A0A926E917</accession>
<dbReference type="SUPFAM" id="SSF50814">
    <property type="entry name" value="Lipocalins"/>
    <property type="match status" value="1"/>
</dbReference>
<dbReference type="AlphaFoldDB" id="A0A926E917"/>
<organism evidence="1 2">
    <name type="scientific">Lentihominibacter hominis</name>
    <dbReference type="NCBI Taxonomy" id="2763645"/>
    <lineage>
        <taxon>Bacteria</taxon>
        <taxon>Bacillati</taxon>
        <taxon>Bacillota</taxon>
        <taxon>Clostridia</taxon>
        <taxon>Peptostreptococcales</taxon>
        <taxon>Anaerovoracaceae</taxon>
        <taxon>Lentihominibacter</taxon>
    </lineage>
</organism>
<dbReference type="RefSeq" id="WP_177269343.1">
    <property type="nucleotide sequence ID" value="NZ_JACRTA010000001.1"/>
</dbReference>